<feature type="domain" description="DUF551" evidence="1">
    <location>
        <begin position="124"/>
        <end position="187"/>
    </location>
</feature>
<name>A0A759YJD9_SALER</name>
<reference evidence="2" key="2">
    <citation type="submission" date="2020-02" db="EMBL/GenBank/DDBJ databases">
        <authorList>
            <consortium name="NCBI Pathogen Detection Project"/>
        </authorList>
    </citation>
    <scope>NUCLEOTIDE SEQUENCE</scope>
    <source>
        <strain evidence="2">MA.CK_94/00001630</strain>
    </source>
</reference>
<sequence length="193" mass="22065">MKRLTDERIAALIDMVSLELQERRKTDSAIPVGYVSESAIFCLSTGQHDVITGKPEKNADDKRYWDVIPLYTAPPVPDEMTIEAAYPEVQTGWNDAKNYTAGWNACRAAMLNQAPVKQPESNPQWIKCSDRLPPEEYEPDGGAVFYLAWHKNEPERGSQYSLTNVVFLRRHWENWYSHWMPLPPAPEAENAND</sequence>
<protein>
    <submittedName>
        <fullName evidence="2">DUF551 domain-containing protein</fullName>
    </submittedName>
</protein>
<reference evidence="2" key="1">
    <citation type="journal article" date="2018" name="Genome Biol.">
        <title>SKESA: strategic k-mer extension for scrupulous assemblies.</title>
        <authorList>
            <person name="Souvorov A."/>
            <person name="Agarwala R."/>
            <person name="Lipman D.J."/>
        </authorList>
    </citation>
    <scope>NUCLEOTIDE SEQUENCE</scope>
    <source>
        <strain evidence="2">MA.CK_94/00001630</strain>
    </source>
</reference>
<dbReference type="EMBL" id="DAAXRP010000013">
    <property type="protein sequence ID" value="HAG2283337.1"/>
    <property type="molecule type" value="Genomic_DNA"/>
</dbReference>
<comment type="caution">
    <text evidence="2">The sequence shown here is derived from an EMBL/GenBank/DDBJ whole genome shotgun (WGS) entry which is preliminary data.</text>
</comment>
<organism evidence="2">
    <name type="scientific">Salmonella enterica</name>
    <name type="common">Salmonella choleraesuis</name>
    <dbReference type="NCBI Taxonomy" id="28901"/>
    <lineage>
        <taxon>Bacteria</taxon>
        <taxon>Pseudomonadati</taxon>
        <taxon>Pseudomonadota</taxon>
        <taxon>Gammaproteobacteria</taxon>
        <taxon>Enterobacterales</taxon>
        <taxon>Enterobacteriaceae</taxon>
        <taxon>Salmonella</taxon>
    </lineage>
</organism>
<gene>
    <name evidence="2" type="ORF">G8W61_003670</name>
</gene>
<dbReference type="InterPro" id="IPR007539">
    <property type="entry name" value="DUF551"/>
</dbReference>
<evidence type="ECO:0000313" key="2">
    <source>
        <dbReference type="EMBL" id="HAG2283337.1"/>
    </source>
</evidence>
<evidence type="ECO:0000259" key="1">
    <source>
        <dbReference type="Pfam" id="PF04448"/>
    </source>
</evidence>
<dbReference type="AlphaFoldDB" id="A0A759YJD9"/>
<proteinExistence type="predicted"/>
<accession>A0A759YJD9</accession>
<dbReference type="Pfam" id="PF04448">
    <property type="entry name" value="DUF551"/>
    <property type="match status" value="1"/>
</dbReference>